<dbReference type="OMA" id="HMSCNVA"/>
<dbReference type="Pfam" id="PF04082">
    <property type="entry name" value="Fungal_trans"/>
    <property type="match status" value="1"/>
</dbReference>
<dbReference type="InterPro" id="IPR050815">
    <property type="entry name" value="TF_fung"/>
</dbReference>
<dbReference type="InterPro" id="IPR013785">
    <property type="entry name" value="Aldolase_TIM"/>
</dbReference>
<dbReference type="Proteomes" id="UP000008062">
    <property type="component" value="Chromosome 12"/>
</dbReference>
<protein>
    <recommendedName>
        <fullName evidence="7">Xylanolytic transcriptional activator regulatory domain-containing protein</fullName>
    </recommendedName>
</protein>
<accession>F9XPD0</accession>
<gene>
    <name evidence="8" type="ORF">MYCGRDRAFT_111379</name>
</gene>
<dbReference type="InterPro" id="IPR001381">
    <property type="entry name" value="DHquinase_I"/>
</dbReference>
<evidence type="ECO:0000313" key="9">
    <source>
        <dbReference type="Proteomes" id="UP000008062"/>
    </source>
</evidence>
<dbReference type="GO" id="GO:0006351">
    <property type="term" value="P:DNA-templated transcription"/>
    <property type="evidence" value="ECO:0007669"/>
    <property type="project" value="InterPro"/>
</dbReference>
<feature type="region of interest" description="Disordered" evidence="6">
    <location>
        <begin position="740"/>
        <end position="765"/>
    </location>
</feature>
<organism evidence="8 9">
    <name type="scientific">Zymoseptoria tritici (strain CBS 115943 / IPO323)</name>
    <name type="common">Speckled leaf blotch fungus</name>
    <name type="synonym">Septoria tritici</name>
    <dbReference type="NCBI Taxonomy" id="336722"/>
    <lineage>
        <taxon>Eukaryota</taxon>
        <taxon>Fungi</taxon>
        <taxon>Dikarya</taxon>
        <taxon>Ascomycota</taxon>
        <taxon>Pezizomycotina</taxon>
        <taxon>Dothideomycetes</taxon>
        <taxon>Dothideomycetidae</taxon>
        <taxon>Mycosphaerellales</taxon>
        <taxon>Mycosphaerellaceae</taxon>
        <taxon>Zymoseptoria</taxon>
    </lineage>
</organism>
<sequence>MAVGIESLTALKALRVSGHQLPRLLVMFDHGQEWIARLIADVLGYTCRFVDEESAMGSLGEVAVIGVEGCNVRDVKGLDRVVLATHCIDEGERDGKLIQACDYEFLYSQNDPATSRKELVRFLGFTLGQAKPHDEISRKQRSTMLSLALPDVRRALPDLDIVSIGADAIELRVDLLRDTTGDGQYDFIPSLEFVGEQVMLLRQRTDLPLVFTIRPTNGNGRFPTDNPELCYSYLRKAIQWGCEYIEIEGSMPEVIRRKLAAEKGNTKIISSWYDLSGAFMWSSPVAERLFRLGAVYGDVVKMVAGTKTHDENYELESFRSMVQRDYPQALFCGVNVGAVGQPSRTINKVLTPITHPLLKGNAAPGEMNAAQINSTLCATSHLSALNIYASSYKHHHTANFYTQCLNELSLPYTLHTTSPANLSASLGRPNFGGCTITPSLSVKQTPCLPTLSAAASSIGKVDAITVLSTSGAEPLLADNLTYRAILSTLTSAFVPSAYTSRSAIVLANNESSAAEALYALGILGVATIYTIGFEATSGIENVMTKRIGGLEELSRIEEPVVVITALPARQAKCIAPVLTLLAEVGVKGTTRDDRARGVLLNLEGKGTSEAAEIAEHLGWKTFDAVDVQCRFVAETLRQASFNHVASRLQGDQACGEKRQYRGSTPAHERVYRNTRRHHFFVNLTRRTSSSTPGRFRWYSGTSGESWRGLRRPTQARGKPHCEVIDSFVIEIRPFAASWPKEGARDAKADQSSPSEEIEQGFKGDHELQELSEAEDAIPKKRGPKTDVLEALLKRVNGLEARLKEEQKSSSPEAESAGSANEGYETGPNAEFKFERRNTAPQPALSESANIRSWVQETAPPQQEQIAFTNALLDTYFARLHNKPFYVLDESATRARFRDGRLPVFLVNALHAVTSRVVPHLFGGYQAAIQFSQLHADRSRSQIDVDEPNVENLQALLLLATAYYQNGKGKKSQMVLNHAISMAYALNLHIELPEDLRIASSEREGRRKLFWTCYAMDRFQVTGSKRPALIGDESIHLRLPAWRPLGSQNVIDGDFFSSRSSMSHSSGALGAAQGIGRMLVEIVRILGVTNCYILAGGVKGDSHFPWNAQSTLSRIRAALDGWSAATQDVFASINNLLTSPDGSSIVLSKLIYHLVHCLIYRPFLPIDLAELNGTGQNQSWQIEATNICFHHANAIAELVQMGRNSALLDWPSFVGYCIATAGTIHIHGVHYMSYHPNESYYKSADYLSRSMDQLLELRAIWAGVQHQRDTLQLVYSSHAELVKNLSSSSTRYTPVFQMEDFFDRYRGAPIDGSYVTFFDIMIADGTPFETSSRRDSDRYSDEANQRPTTASYPSSHILHTAKKTRSASTNTLPYPSPRSTIRASIESHPSSYDRPAISNLSYSSASTENVDYATALVQHHSHSLPNVQTGSSNTNDFADHHFNDFHFSNDFSLQQSGSTGRGSGAGDTSSVEEAEEDPFLTLLGTLGEGDLGVLGSAQTMDHEGMEFDWGME</sequence>
<dbReference type="PANTHER" id="PTHR47338:SF4">
    <property type="entry name" value="ZN(II)2CYS6 TRANSCRIPTION FACTOR (EUROFUNG)"/>
    <property type="match status" value="1"/>
</dbReference>
<evidence type="ECO:0000256" key="3">
    <source>
        <dbReference type="ARBA" id="ARBA00023015"/>
    </source>
</evidence>
<dbReference type="GO" id="GO:0003855">
    <property type="term" value="F:3-dehydroquinate dehydratase activity"/>
    <property type="evidence" value="ECO:0007669"/>
    <property type="project" value="InterPro"/>
</dbReference>
<name>F9XPD0_ZYMTI</name>
<evidence type="ECO:0000313" key="8">
    <source>
        <dbReference type="EMBL" id="EGP82822.1"/>
    </source>
</evidence>
<dbReference type="GO" id="GO:0005634">
    <property type="term" value="C:nucleus"/>
    <property type="evidence" value="ECO:0007669"/>
    <property type="project" value="UniProtKB-SubCell"/>
</dbReference>
<dbReference type="STRING" id="336722.F9XPD0"/>
<dbReference type="PANTHER" id="PTHR47338">
    <property type="entry name" value="ZN(II)2CYS6 TRANSCRIPTION FACTOR (EUROFUNG)-RELATED"/>
    <property type="match status" value="1"/>
</dbReference>
<dbReference type="CDD" id="cd12148">
    <property type="entry name" value="fungal_TF_MHR"/>
    <property type="match status" value="1"/>
</dbReference>
<dbReference type="HOGENOM" id="CLU_248179_0_0_1"/>
<dbReference type="GO" id="GO:0008270">
    <property type="term" value="F:zinc ion binding"/>
    <property type="evidence" value="ECO:0007669"/>
    <property type="project" value="InterPro"/>
</dbReference>
<evidence type="ECO:0000259" key="7">
    <source>
        <dbReference type="SMART" id="SM00906"/>
    </source>
</evidence>
<dbReference type="RefSeq" id="XP_003847846.1">
    <property type="nucleotide sequence ID" value="XM_003847798.1"/>
</dbReference>
<keyword evidence="4" id="KW-0804">Transcription</keyword>
<dbReference type="CDD" id="cd00502">
    <property type="entry name" value="DHQase_I"/>
    <property type="match status" value="1"/>
</dbReference>
<dbReference type="KEGG" id="ztr:MYCGRDRAFT_111379"/>
<dbReference type="GeneID" id="13396075"/>
<dbReference type="GO" id="GO:0000981">
    <property type="term" value="F:DNA-binding transcription factor activity, RNA polymerase II-specific"/>
    <property type="evidence" value="ECO:0007669"/>
    <property type="project" value="InterPro"/>
</dbReference>
<feature type="region of interest" description="Disordered" evidence="6">
    <location>
        <begin position="1452"/>
        <end position="1473"/>
    </location>
</feature>
<comment type="subcellular location">
    <subcellularLocation>
        <location evidence="1">Nucleus</location>
    </subcellularLocation>
</comment>
<feature type="region of interest" description="Disordered" evidence="6">
    <location>
        <begin position="1328"/>
        <end position="1394"/>
    </location>
</feature>
<dbReference type="eggNOG" id="KOG0692">
    <property type="taxonomic scope" value="Eukaryota"/>
</dbReference>
<dbReference type="InParanoid" id="F9XPD0"/>
<dbReference type="SMART" id="SM00906">
    <property type="entry name" value="Fungal_trans"/>
    <property type="match status" value="1"/>
</dbReference>
<feature type="region of interest" description="Disordered" evidence="6">
    <location>
        <begin position="802"/>
        <end position="826"/>
    </location>
</feature>
<dbReference type="SUPFAM" id="SSF51569">
    <property type="entry name" value="Aldolase"/>
    <property type="match status" value="1"/>
</dbReference>
<keyword evidence="9" id="KW-1185">Reference proteome</keyword>
<dbReference type="OrthoDB" id="197068at2759"/>
<evidence type="ECO:0000256" key="6">
    <source>
        <dbReference type="SAM" id="MobiDB-lite"/>
    </source>
</evidence>
<feature type="compositionally biased region" description="Polar residues" evidence="6">
    <location>
        <begin position="1344"/>
        <end position="1353"/>
    </location>
</feature>
<keyword evidence="2" id="KW-0479">Metal-binding</keyword>
<dbReference type="Pfam" id="PF01487">
    <property type="entry name" value="DHquinase_I"/>
    <property type="match status" value="1"/>
</dbReference>
<feature type="domain" description="Xylanolytic transcriptional activator regulatory" evidence="7">
    <location>
        <begin position="971"/>
        <end position="1045"/>
    </location>
</feature>
<dbReference type="InterPro" id="IPR007219">
    <property type="entry name" value="XnlR_reg_dom"/>
</dbReference>
<dbReference type="GO" id="GO:0003677">
    <property type="term" value="F:DNA binding"/>
    <property type="evidence" value="ECO:0007669"/>
    <property type="project" value="InterPro"/>
</dbReference>
<evidence type="ECO:0000256" key="4">
    <source>
        <dbReference type="ARBA" id="ARBA00023163"/>
    </source>
</evidence>
<feature type="compositionally biased region" description="Low complexity" evidence="6">
    <location>
        <begin position="808"/>
        <end position="821"/>
    </location>
</feature>
<reference evidence="8 9" key="1">
    <citation type="journal article" date="2011" name="PLoS Genet.">
        <title>Finished genome of the fungal wheat pathogen Mycosphaerella graminicola reveals dispensome structure, chromosome plasticity, and stealth pathogenesis.</title>
        <authorList>
            <person name="Goodwin S.B."/>
            <person name="Ben M'barek S."/>
            <person name="Dhillon B."/>
            <person name="Wittenberg A.H.J."/>
            <person name="Crane C.F."/>
            <person name="Hane J.K."/>
            <person name="Foster A.J."/>
            <person name="Van der Lee T.A.J."/>
            <person name="Grimwood J."/>
            <person name="Aerts A."/>
            <person name="Antoniw J."/>
            <person name="Bailey A."/>
            <person name="Bluhm B."/>
            <person name="Bowler J."/>
            <person name="Bristow J."/>
            <person name="van der Burgt A."/>
            <person name="Canto-Canche B."/>
            <person name="Churchill A.C.L."/>
            <person name="Conde-Ferraez L."/>
            <person name="Cools H.J."/>
            <person name="Coutinho P.M."/>
            <person name="Csukai M."/>
            <person name="Dehal P."/>
            <person name="De Wit P."/>
            <person name="Donzelli B."/>
            <person name="van de Geest H.C."/>
            <person name="van Ham R.C.H.J."/>
            <person name="Hammond-Kosack K.E."/>
            <person name="Henrissat B."/>
            <person name="Kilian A."/>
            <person name="Kobayashi A.K."/>
            <person name="Koopmann E."/>
            <person name="Kourmpetis Y."/>
            <person name="Kuzniar A."/>
            <person name="Lindquist E."/>
            <person name="Lombard V."/>
            <person name="Maliepaard C."/>
            <person name="Martins N."/>
            <person name="Mehrabi R."/>
            <person name="Nap J.P.H."/>
            <person name="Ponomarenko A."/>
            <person name="Rudd J.J."/>
            <person name="Salamov A."/>
            <person name="Schmutz J."/>
            <person name="Schouten H.J."/>
            <person name="Shapiro H."/>
            <person name="Stergiopoulos I."/>
            <person name="Torriani S.F.F."/>
            <person name="Tu H."/>
            <person name="de Vries R.P."/>
            <person name="Waalwijk C."/>
            <person name="Ware S.B."/>
            <person name="Wiebenga A."/>
            <person name="Zwiers L.-H."/>
            <person name="Oliver R.P."/>
            <person name="Grigoriev I.V."/>
            <person name="Kema G.H.J."/>
        </authorList>
    </citation>
    <scope>NUCLEOTIDE SEQUENCE [LARGE SCALE GENOMIC DNA]</scope>
    <source>
        <strain evidence="9">CBS 115943 / IPO323</strain>
    </source>
</reference>
<dbReference type="Gene3D" id="3.20.20.70">
    <property type="entry name" value="Aldolase class I"/>
    <property type="match status" value="1"/>
</dbReference>
<evidence type="ECO:0000256" key="1">
    <source>
        <dbReference type="ARBA" id="ARBA00004123"/>
    </source>
</evidence>
<evidence type="ECO:0000256" key="2">
    <source>
        <dbReference type="ARBA" id="ARBA00022723"/>
    </source>
</evidence>
<keyword evidence="5" id="KW-0539">Nucleus</keyword>
<feature type="compositionally biased region" description="Basic and acidic residues" evidence="6">
    <location>
        <begin position="1330"/>
        <end position="1343"/>
    </location>
</feature>
<keyword evidence="3" id="KW-0805">Transcription regulation</keyword>
<feature type="compositionally biased region" description="Polar residues" evidence="6">
    <location>
        <begin position="1365"/>
        <end position="1389"/>
    </location>
</feature>
<dbReference type="EMBL" id="CM001207">
    <property type="protein sequence ID" value="EGP82822.1"/>
    <property type="molecule type" value="Genomic_DNA"/>
</dbReference>
<evidence type="ECO:0000256" key="5">
    <source>
        <dbReference type="ARBA" id="ARBA00023242"/>
    </source>
</evidence>
<proteinExistence type="predicted"/>